<feature type="region of interest" description="Disordered" evidence="1">
    <location>
        <begin position="1"/>
        <end position="23"/>
    </location>
</feature>
<dbReference type="RefSeq" id="WP_273679065.1">
    <property type="nucleotide sequence ID" value="NZ_JAQQXQ010000015.1"/>
</dbReference>
<evidence type="ECO:0000313" key="5">
    <source>
        <dbReference type="Proteomes" id="UP001216558"/>
    </source>
</evidence>
<dbReference type="EMBL" id="JAQQXQ010000015">
    <property type="protein sequence ID" value="MDC8755853.1"/>
    <property type="molecule type" value="Genomic_DNA"/>
</dbReference>
<accession>A0ABT5JT44</accession>
<sequence length="758" mass="80519">MPALAGSSAIGGKPPTTSAPDGVCPLRQKASLMATLLLTALGTAVGGPIGGAVGAFIGQQADALVFGGGSRQGPRLRELSVSTSSYGQPIGRHFGRMRVPGTIIWSTELIESKNKQKGRKGQPSTVVYSYSASFAVALSSTPIARLGRIWADGNLLRGTLDDLKVAGKLRLYQGHGDDPVDPLIAADKGINAPAFRDCAYVVFESLDLGDFGNRIPALSFEIFADGGDSAVSLSRLIPGAETGSADVVPGARGFADEGGSLAATLAAIDEVIPLVCTSGRDRLRVAPRSIAQNTVQTLPEALAAGGGSAEERRRKQRAGVPGRAPAALRYYDEERDYLPGVQRASGSRRYGRELMVDLPVTLNASGARQLANERANRARWQSETVVWRIGEMDPRLQPGAIVRLPESAGLWFTRSWEWYDEGIELVLDRLTPHQMGPQTSDAGQANRPADQIIPSTSLYALEVPADGSIGAATPALYAAVSAENSAWRGAALYSVQGNGLVALGSSGSQRAVFGSLIERLEPSHAMLFEPEACLIVELVGDDLGFEDADMAGLAEGANRVMVGSEVVQFAQSIPLGNRRWKLQGLLRGRGGTEHDAALGHDVQTSVVLLDDSLVSLDPAEVPPLGTSRIAAIGIRDEEPVIATLANAGLSRRPLTPVHPSVEVAPDSTSVWCWTRRARGQWRWDDPVDVPLIEETEAYLVGYGAVAAPFAAWSVSESRFRLSQQERLSLVTAFGPAPLWVWQIGTFGNSHPLLLDEIN</sequence>
<feature type="region of interest" description="Disordered" evidence="1">
    <location>
        <begin position="302"/>
        <end position="321"/>
    </location>
</feature>
<dbReference type="InterPro" id="IPR056490">
    <property type="entry name" value="Rcc01698_C"/>
</dbReference>
<dbReference type="Pfam" id="PF23666">
    <property type="entry name" value="Rcc01698_C"/>
    <property type="match status" value="1"/>
</dbReference>
<organism evidence="4 5">
    <name type="scientific">Erythrobacter fulvus</name>
    <dbReference type="NCBI Taxonomy" id="2987523"/>
    <lineage>
        <taxon>Bacteria</taxon>
        <taxon>Pseudomonadati</taxon>
        <taxon>Pseudomonadota</taxon>
        <taxon>Alphaproteobacteria</taxon>
        <taxon>Sphingomonadales</taxon>
        <taxon>Erythrobacteraceae</taxon>
        <taxon>Erythrobacter/Porphyrobacter group</taxon>
        <taxon>Erythrobacter</taxon>
    </lineage>
</organism>
<dbReference type="InterPro" id="IPR032876">
    <property type="entry name" value="J_dom"/>
</dbReference>
<evidence type="ECO:0000259" key="2">
    <source>
        <dbReference type="Pfam" id="PF13550"/>
    </source>
</evidence>
<reference evidence="4 5" key="1">
    <citation type="submission" date="2022-10" db="EMBL/GenBank/DDBJ databases">
        <title>Erythrobacter sp. sf7 Genome sequencing.</title>
        <authorList>
            <person name="Park S."/>
        </authorList>
    </citation>
    <scope>NUCLEOTIDE SEQUENCE [LARGE SCALE GENOMIC DNA]</scope>
    <source>
        <strain evidence="5">sf7</strain>
    </source>
</reference>
<dbReference type="Proteomes" id="UP001216558">
    <property type="component" value="Unassembled WGS sequence"/>
</dbReference>
<keyword evidence="5" id="KW-1185">Reference proteome</keyword>
<evidence type="ECO:0000256" key="1">
    <source>
        <dbReference type="SAM" id="MobiDB-lite"/>
    </source>
</evidence>
<feature type="domain" description="Rcc01698-like C-terminal" evidence="3">
    <location>
        <begin position="511"/>
        <end position="605"/>
    </location>
</feature>
<feature type="domain" description="Tip attachment protein J" evidence="2">
    <location>
        <begin position="261"/>
        <end position="407"/>
    </location>
</feature>
<comment type="caution">
    <text evidence="4">The sequence shown here is derived from an EMBL/GenBank/DDBJ whole genome shotgun (WGS) entry which is preliminary data.</text>
</comment>
<name>A0ABT5JT44_9SPHN</name>
<dbReference type="Pfam" id="PF13550">
    <property type="entry name" value="Phage-tail_3"/>
    <property type="match status" value="1"/>
</dbReference>
<proteinExistence type="predicted"/>
<evidence type="ECO:0000259" key="3">
    <source>
        <dbReference type="Pfam" id="PF23666"/>
    </source>
</evidence>
<gene>
    <name evidence="4" type="ORF">OIK40_14485</name>
</gene>
<evidence type="ECO:0000313" key="4">
    <source>
        <dbReference type="EMBL" id="MDC8755853.1"/>
    </source>
</evidence>
<protein>
    <submittedName>
        <fullName evidence="4">Phage tail protein</fullName>
    </submittedName>
</protein>